<dbReference type="Proteomes" id="UP000000391">
    <property type="component" value="Chromosome"/>
</dbReference>
<dbReference type="PROSITE" id="PS51379">
    <property type="entry name" value="4FE4S_FER_2"/>
    <property type="match status" value="1"/>
</dbReference>
<dbReference type="SUPFAM" id="SSF54862">
    <property type="entry name" value="4Fe-4S ferredoxins"/>
    <property type="match status" value="1"/>
</dbReference>
<dbReference type="EMBL" id="CP002069">
    <property type="protein sequence ID" value="ADI74834.1"/>
    <property type="molecule type" value="Genomic_DNA"/>
</dbReference>
<accession>D7EBJ2</accession>
<evidence type="ECO:0000259" key="1">
    <source>
        <dbReference type="PROSITE" id="PS51379"/>
    </source>
</evidence>
<protein>
    <submittedName>
        <fullName evidence="2">Putative ferredoxin</fullName>
    </submittedName>
</protein>
<dbReference type="KEGG" id="mev:Metev_2005"/>
<dbReference type="RefSeq" id="WP_013195399.1">
    <property type="nucleotide sequence ID" value="NC_014253.1"/>
</dbReference>
<sequence>MADKKIKLSDNVPGSYYVDVKCIACHLCVQIAPNNFKMKNGYAYVYKQPENEEERNSCEDAVMICPVEAIGNDG</sequence>
<organism evidence="2 3">
    <name type="scientific">Methanohalobium evestigatum (strain ATCC BAA-1072 / DSM 3721 / NBRC 107634 / OCM 161 / Z-7303)</name>
    <dbReference type="NCBI Taxonomy" id="644295"/>
    <lineage>
        <taxon>Archaea</taxon>
        <taxon>Methanobacteriati</taxon>
        <taxon>Methanobacteriota</taxon>
        <taxon>Stenosarchaea group</taxon>
        <taxon>Methanomicrobia</taxon>
        <taxon>Methanosarcinales</taxon>
        <taxon>Methanosarcinaceae</taxon>
        <taxon>Methanohalobium</taxon>
    </lineage>
</organism>
<keyword evidence="3" id="KW-1185">Reference proteome</keyword>
<evidence type="ECO:0000313" key="3">
    <source>
        <dbReference type="Proteomes" id="UP000000391"/>
    </source>
</evidence>
<dbReference type="InterPro" id="IPR017896">
    <property type="entry name" value="4Fe4S_Fe-S-bd"/>
</dbReference>
<feature type="domain" description="4Fe-4S ferredoxin-type" evidence="1">
    <location>
        <begin position="14"/>
        <end position="41"/>
    </location>
</feature>
<dbReference type="AlphaFoldDB" id="D7EBJ2"/>
<gene>
    <name evidence="2" type="ordered locus">Metev_2005</name>
</gene>
<dbReference type="HOGENOM" id="CLU_139698_6_4_2"/>
<proteinExistence type="predicted"/>
<name>D7EBJ2_METEZ</name>
<dbReference type="Pfam" id="PF13370">
    <property type="entry name" value="Fer4_13"/>
    <property type="match status" value="1"/>
</dbReference>
<dbReference type="GeneID" id="9347665"/>
<reference evidence="2 3" key="1">
    <citation type="submission" date="2010-06" db="EMBL/GenBank/DDBJ databases">
        <title>Complete sequence chromosome of Methanohalobium evestigatum Z-7303.</title>
        <authorList>
            <consortium name="US DOE Joint Genome Institute"/>
            <person name="Lucas S."/>
            <person name="Copeland A."/>
            <person name="Lapidus A."/>
            <person name="Cheng J.-F."/>
            <person name="Bruce D."/>
            <person name="Goodwin L."/>
            <person name="Pitluck S."/>
            <person name="Saunders E."/>
            <person name="Detter J.C."/>
            <person name="Han C."/>
            <person name="Tapia R."/>
            <person name="Land M."/>
            <person name="Hauser L."/>
            <person name="Kyrpides N."/>
            <person name="Mikhailova N."/>
            <person name="Sieprawska-Lupa M."/>
            <person name="Whitman W.B."/>
            <person name="Anderson I."/>
            <person name="Woyke T."/>
        </authorList>
    </citation>
    <scope>NUCLEOTIDE SEQUENCE [LARGE SCALE GENOMIC DNA]</scope>
    <source>
        <strain evidence="3">ATCC BAA-1072 / DSM 3721 / NBRC 107634 / OCM 161 / Z-7303</strain>
    </source>
</reference>
<dbReference type="OrthoDB" id="129325at2157"/>
<dbReference type="STRING" id="644295.Metev_2005"/>
<dbReference type="Gene3D" id="3.30.70.20">
    <property type="match status" value="1"/>
</dbReference>
<evidence type="ECO:0000313" key="2">
    <source>
        <dbReference type="EMBL" id="ADI74834.1"/>
    </source>
</evidence>